<protein>
    <submittedName>
        <fullName evidence="2">Uncharacterized protein</fullName>
    </submittedName>
</protein>
<sequence length="550" mass="62698">MAALSPVTSLYVRYVEARMLKHNDKTYEAPKKYSKDGKELDEKYEKHLQSIIDAEIIRVLEESADKVLDISKYSEDPQKLKNDLQLLVDGVQYRAQEKGDDAHKAIEKLENFAALHNVELGHDNSSAKEIEEESQKTTEPATEEATKKSLNEAEDVSGTDSGNGSENNSEDNPNHDSDNDSDNDSEDESDAKIKYPYNNVSAKDVWRRSGYSCPKKGRFRILFQETTARKSKTKYAVDGYQCNFGVEKYNEEKRTYYREIVSAGKVADLLETWKRGHSGKKKMILTIGSRRKVFSRTDSGAVTVFHWFAYMEGAQRDKDKARRNPVIKCCVEFEKEEGPQIVPLTDLERLVDVSKLEKLFMYAHKRDGIPLPSKWTPKEWKEKNWAYHDMGDEKRILRGPPATWREIKEAVYEEEGIAQSVSNRRFALGGEGGSINDEHVKQTVREMLENERERTNARFQEIERDVQGVKSTLDGHGGYLQEILGLLKDKASGKDAESQARYTKLSISRKLQGALGGSGDKQQEREETLPAYESPSPKRTENFVRPSIEV</sequence>
<feature type="compositionally biased region" description="Low complexity" evidence="1">
    <location>
        <begin position="158"/>
        <end position="171"/>
    </location>
</feature>
<gene>
    <name evidence="2" type="ORF">BDV26DRAFT_298936</name>
</gene>
<feature type="compositionally biased region" description="Basic and acidic residues" evidence="1">
    <location>
        <begin position="123"/>
        <end position="136"/>
    </location>
</feature>
<feature type="compositionally biased region" description="Acidic residues" evidence="1">
    <location>
        <begin position="179"/>
        <end position="189"/>
    </location>
</feature>
<organism evidence="2 3">
    <name type="scientific">Aspergillus bertholletiae</name>
    <dbReference type="NCBI Taxonomy" id="1226010"/>
    <lineage>
        <taxon>Eukaryota</taxon>
        <taxon>Fungi</taxon>
        <taxon>Dikarya</taxon>
        <taxon>Ascomycota</taxon>
        <taxon>Pezizomycotina</taxon>
        <taxon>Eurotiomycetes</taxon>
        <taxon>Eurotiomycetidae</taxon>
        <taxon>Eurotiales</taxon>
        <taxon>Aspergillaceae</taxon>
        <taxon>Aspergillus</taxon>
        <taxon>Aspergillus subgen. Circumdati</taxon>
    </lineage>
</organism>
<reference evidence="2 3" key="1">
    <citation type="submission" date="2019-04" db="EMBL/GenBank/DDBJ databases">
        <title>Friends and foes A comparative genomics studyof 23 Aspergillus species from section Flavi.</title>
        <authorList>
            <consortium name="DOE Joint Genome Institute"/>
            <person name="Kjaerbolling I."/>
            <person name="Vesth T."/>
            <person name="Frisvad J.C."/>
            <person name="Nybo J.L."/>
            <person name="Theobald S."/>
            <person name="Kildgaard S."/>
            <person name="Isbrandt T."/>
            <person name="Kuo A."/>
            <person name="Sato A."/>
            <person name="Lyhne E.K."/>
            <person name="Kogle M.E."/>
            <person name="Wiebenga A."/>
            <person name="Kun R.S."/>
            <person name="Lubbers R.J."/>
            <person name="Makela M.R."/>
            <person name="Barry K."/>
            <person name="Chovatia M."/>
            <person name="Clum A."/>
            <person name="Daum C."/>
            <person name="Haridas S."/>
            <person name="He G."/>
            <person name="LaButti K."/>
            <person name="Lipzen A."/>
            <person name="Mondo S."/>
            <person name="Riley R."/>
            <person name="Salamov A."/>
            <person name="Simmons B.A."/>
            <person name="Magnuson J.K."/>
            <person name="Henrissat B."/>
            <person name="Mortensen U.H."/>
            <person name="Larsen T.O."/>
            <person name="Devries R.P."/>
            <person name="Grigoriev I.V."/>
            <person name="Machida M."/>
            <person name="Baker S.E."/>
            <person name="Andersen M.R."/>
        </authorList>
    </citation>
    <scope>NUCLEOTIDE SEQUENCE [LARGE SCALE GENOMIC DNA]</scope>
    <source>
        <strain evidence="2 3">IBT 29228</strain>
    </source>
</reference>
<feature type="region of interest" description="Disordered" evidence="1">
    <location>
        <begin position="511"/>
        <end position="550"/>
    </location>
</feature>
<feature type="region of interest" description="Disordered" evidence="1">
    <location>
        <begin position="123"/>
        <end position="194"/>
    </location>
</feature>
<dbReference type="OrthoDB" id="10396619at2759"/>
<evidence type="ECO:0000313" key="3">
    <source>
        <dbReference type="Proteomes" id="UP000326198"/>
    </source>
</evidence>
<proteinExistence type="predicted"/>
<evidence type="ECO:0000256" key="1">
    <source>
        <dbReference type="SAM" id="MobiDB-lite"/>
    </source>
</evidence>
<dbReference type="AlphaFoldDB" id="A0A5N7AR85"/>
<accession>A0A5N7AR85</accession>
<name>A0A5N7AR85_9EURO</name>
<dbReference type="EMBL" id="ML736444">
    <property type="protein sequence ID" value="KAE8371270.1"/>
    <property type="molecule type" value="Genomic_DNA"/>
</dbReference>
<evidence type="ECO:0000313" key="2">
    <source>
        <dbReference type="EMBL" id="KAE8371270.1"/>
    </source>
</evidence>
<keyword evidence="3" id="KW-1185">Reference proteome</keyword>
<dbReference type="Proteomes" id="UP000326198">
    <property type="component" value="Unassembled WGS sequence"/>
</dbReference>